<keyword evidence="3" id="KW-0914">Notch signaling pathway</keyword>
<dbReference type="AlphaFoldDB" id="A0A834UEA6"/>
<comment type="subcellular location">
    <subcellularLocation>
        <location evidence="1">Nucleus speckle</location>
    </subcellularLocation>
</comment>
<dbReference type="PANTHER" id="PTHR15692:SF20">
    <property type="entry name" value="NEUROGENIC MASTERMIND-LIKE N-TERMINAL DOMAIN-CONTAINING PROTEIN"/>
    <property type="match status" value="1"/>
</dbReference>
<organism evidence="10 11">
    <name type="scientific">Vespula pensylvanica</name>
    <name type="common">Western yellow jacket</name>
    <name type="synonym">Wasp</name>
    <dbReference type="NCBI Taxonomy" id="30213"/>
    <lineage>
        <taxon>Eukaryota</taxon>
        <taxon>Metazoa</taxon>
        <taxon>Ecdysozoa</taxon>
        <taxon>Arthropoda</taxon>
        <taxon>Hexapoda</taxon>
        <taxon>Insecta</taxon>
        <taxon>Pterygota</taxon>
        <taxon>Neoptera</taxon>
        <taxon>Endopterygota</taxon>
        <taxon>Hymenoptera</taxon>
        <taxon>Apocrita</taxon>
        <taxon>Aculeata</taxon>
        <taxon>Vespoidea</taxon>
        <taxon>Vespidae</taxon>
        <taxon>Vespinae</taxon>
        <taxon>Vespula</taxon>
    </lineage>
</organism>
<evidence type="ECO:0000256" key="8">
    <source>
        <dbReference type="SAM" id="MobiDB-lite"/>
    </source>
</evidence>
<evidence type="ECO:0000313" key="10">
    <source>
        <dbReference type="EMBL" id="KAF7434573.1"/>
    </source>
</evidence>
<dbReference type="GO" id="GO:0007221">
    <property type="term" value="P:positive regulation of transcription of Notch receptor target"/>
    <property type="evidence" value="ECO:0007669"/>
    <property type="project" value="InterPro"/>
</dbReference>
<evidence type="ECO:0000259" key="9">
    <source>
        <dbReference type="SMART" id="SM01275"/>
    </source>
</evidence>
<keyword evidence="7" id="KW-0539">Nucleus</keyword>
<keyword evidence="4" id="KW-0805">Transcription regulation</keyword>
<evidence type="ECO:0000256" key="7">
    <source>
        <dbReference type="ARBA" id="ARBA00023242"/>
    </source>
</evidence>
<dbReference type="InterPro" id="IPR019082">
    <property type="entry name" value="Mastermind-like_N"/>
</dbReference>
<protein>
    <recommendedName>
        <fullName evidence="9">Neurogenic mastermind-like N-terminal domain-containing protein</fullName>
    </recommendedName>
</protein>
<evidence type="ECO:0000256" key="4">
    <source>
        <dbReference type="ARBA" id="ARBA00023015"/>
    </source>
</evidence>
<evidence type="ECO:0000256" key="6">
    <source>
        <dbReference type="ARBA" id="ARBA00023163"/>
    </source>
</evidence>
<dbReference type="EMBL" id="JACSDY010000002">
    <property type="protein sequence ID" value="KAF7434573.1"/>
    <property type="molecule type" value="Genomic_DNA"/>
</dbReference>
<comment type="similarity">
    <text evidence="2">Belongs to the mastermind family.</text>
</comment>
<name>A0A834UEA6_VESPE</name>
<dbReference type="InterPro" id="IPR046369">
    <property type="entry name" value="MAML1-3"/>
</dbReference>
<evidence type="ECO:0000256" key="3">
    <source>
        <dbReference type="ARBA" id="ARBA00022976"/>
    </source>
</evidence>
<gene>
    <name evidence="10" type="ORF">H0235_002764</name>
</gene>
<dbReference type="Proteomes" id="UP000600918">
    <property type="component" value="Unassembled WGS sequence"/>
</dbReference>
<dbReference type="Gene3D" id="6.10.250.970">
    <property type="match status" value="1"/>
</dbReference>
<reference evidence="10" key="1">
    <citation type="journal article" date="2020" name="G3 (Bethesda)">
        <title>High-Quality Assemblies for Three Invasive Social Wasps from the &lt;i&gt;Vespula&lt;/i&gt; Genus.</title>
        <authorList>
            <person name="Harrop T.W.R."/>
            <person name="Guhlin J."/>
            <person name="McLaughlin G.M."/>
            <person name="Permina E."/>
            <person name="Stockwell P."/>
            <person name="Gilligan J."/>
            <person name="Le Lec M.F."/>
            <person name="Gruber M.A.M."/>
            <person name="Quinn O."/>
            <person name="Lovegrove M."/>
            <person name="Duncan E.J."/>
            <person name="Remnant E.J."/>
            <person name="Van Eeckhoven J."/>
            <person name="Graham B."/>
            <person name="Knapp R.A."/>
            <person name="Langford K.W."/>
            <person name="Kronenberg Z."/>
            <person name="Press M.O."/>
            <person name="Eacker S.M."/>
            <person name="Wilson-Rankin E.E."/>
            <person name="Purcell J."/>
            <person name="Lester P.J."/>
            <person name="Dearden P.K."/>
        </authorList>
    </citation>
    <scope>NUCLEOTIDE SEQUENCE</scope>
    <source>
        <strain evidence="10">Volc-1</strain>
    </source>
</reference>
<dbReference type="SMART" id="SM01275">
    <property type="entry name" value="MamL-1"/>
    <property type="match status" value="1"/>
</dbReference>
<evidence type="ECO:0000256" key="1">
    <source>
        <dbReference type="ARBA" id="ARBA00004324"/>
    </source>
</evidence>
<keyword evidence="5" id="KW-0010">Activator</keyword>
<dbReference type="Pfam" id="PF09596">
    <property type="entry name" value="MamL-1"/>
    <property type="match status" value="1"/>
</dbReference>
<dbReference type="PANTHER" id="PTHR15692">
    <property type="entry name" value="MASTERMIND-LIKE"/>
    <property type="match status" value="1"/>
</dbReference>
<proteinExistence type="inferred from homology"/>
<feature type="region of interest" description="Disordered" evidence="8">
    <location>
        <begin position="1"/>
        <end position="51"/>
    </location>
</feature>
<keyword evidence="6" id="KW-0804">Transcription</keyword>
<feature type="compositionally biased region" description="Low complexity" evidence="8">
    <location>
        <begin position="32"/>
        <end position="47"/>
    </location>
</feature>
<accession>A0A834UEA6</accession>
<keyword evidence="11" id="KW-1185">Reference proteome</keyword>
<sequence>MEAGGLLPRQPSQGPPGIAPASISVCVGQGPNGNNNNNTNNNNNGPTSIVGNPVIGQSNSVATTASIHDLNAVGQLSVTSQQQLQLQQQMGQAPGMGEVLTPKRQAVVDRLRRRIESYRRRQTDCVPRFDQSFNGLCEQNIQDTLVLKQRFLESKAKRQAKKTDKKQAEQPVGLSSVHVCTKAIRSLEPDARLVGVVVVDDNDNDDDDDDDDDGMAYQLVQTRYVCVEMPAGEVGSGGGG</sequence>
<feature type="domain" description="Neurogenic mastermind-like N-terminal" evidence="9">
    <location>
        <begin position="102"/>
        <end position="161"/>
    </location>
</feature>
<evidence type="ECO:0000256" key="2">
    <source>
        <dbReference type="ARBA" id="ARBA00008081"/>
    </source>
</evidence>
<dbReference type="GO" id="GO:0003713">
    <property type="term" value="F:transcription coactivator activity"/>
    <property type="evidence" value="ECO:0007669"/>
    <property type="project" value="InterPro"/>
</dbReference>
<dbReference type="InterPro" id="IPR046370">
    <property type="entry name" value="MAML_N_sf"/>
</dbReference>
<evidence type="ECO:0000256" key="5">
    <source>
        <dbReference type="ARBA" id="ARBA00023159"/>
    </source>
</evidence>
<evidence type="ECO:0000313" key="11">
    <source>
        <dbReference type="Proteomes" id="UP000600918"/>
    </source>
</evidence>
<dbReference type="GO" id="GO:0016607">
    <property type="term" value="C:nuclear speck"/>
    <property type="evidence" value="ECO:0007669"/>
    <property type="project" value="UniProtKB-SubCell"/>
</dbReference>
<comment type="caution">
    <text evidence="10">The sequence shown here is derived from an EMBL/GenBank/DDBJ whole genome shotgun (WGS) entry which is preliminary data.</text>
</comment>